<evidence type="ECO:0000313" key="3">
    <source>
        <dbReference type="Proteomes" id="UP000299102"/>
    </source>
</evidence>
<organism evidence="2 3">
    <name type="scientific">Eumeta variegata</name>
    <name type="common">Bagworm moth</name>
    <name type="synonym">Eumeta japonica</name>
    <dbReference type="NCBI Taxonomy" id="151549"/>
    <lineage>
        <taxon>Eukaryota</taxon>
        <taxon>Metazoa</taxon>
        <taxon>Ecdysozoa</taxon>
        <taxon>Arthropoda</taxon>
        <taxon>Hexapoda</taxon>
        <taxon>Insecta</taxon>
        <taxon>Pterygota</taxon>
        <taxon>Neoptera</taxon>
        <taxon>Endopterygota</taxon>
        <taxon>Lepidoptera</taxon>
        <taxon>Glossata</taxon>
        <taxon>Ditrysia</taxon>
        <taxon>Tineoidea</taxon>
        <taxon>Psychidae</taxon>
        <taxon>Oiketicinae</taxon>
        <taxon>Eumeta</taxon>
    </lineage>
</organism>
<reference evidence="2 3" key="1">
    <citation type="journal article" date="2019" name="Commun. Biol.">
        <title>The bagworm genome reveals a unique fibroin gene that provides high tensile strength.</title>
        <authorList>
            <person name="Kono N."/>
            <person name="Nakamura H."/>
            <person name="Ohtoshi R."/>
            <person name="Tomita M."/>
            <person name="Numata K."/>
            <person name="Arakawa K."/>
        </authorList>
    </citation>
    <scope>NUCLEOTIDE SEQUENCE [LARGE SCALE GENOMIC DNA]</scope>
</reference>
<accession>A0A4C1U891</accession>
<name>A0A4C1U891_EUMVA</name>
<dbReference type="EMBL" id="BGZK01000138">
    <property type="protein sequence ID" value="GBP22327.1"/>
    <property type="molecule type" value="Genomic_DNA"/>
</dbReference>
<proteinExistence type="predicted"/>
<evidence type="ECO:0000256" key="1">
    <source>
        <dbReference type="SAM" id="MobiDB-lite"/>
    </source>
</evidence>
<sequence length="66" mass="7571">MYMRLFWGCGCPWAAETIYFPRTRDARTMRTPHPPPSPPTTHSQARTQALVNHGESAWVDARMLNV</sequence>
<evidence type="ECO:0000313" key="2">
    <source>
        <dbReference type="EMBL" id="GBP22327.1"/>
    </source>
</evidence>
<dbReference type="AlphaFoldDB" id="A0A4C1U891"/>
<comment type="caution">
    <text evidence="2">The sequence shown here is derived from an EMBL/GenBank/DDBJ whole genome shotgun (WGS) entry which is preliminary data.</text>
</comment>
<protein>
    <submittedName>
        <fullName evidence="2">Uncharacterized protein</fullName>
    </submittedName>
</protein>
<feature type="region of interest" description="Disordered" evidence="1">
    <location>
        <begin position="25"/>
        <end position="46"/>
    </location>
</feature>
<gene>
    <name evidence="2" type="ORF">EVAR_22613_1</name>
</gene>
<dbReference type="Proteomes" id="UP000299102">
    <property type="component" value="Unassembled WGS sequence"/>
</dbReference>
<keyword evidence="3" id="KW-1185">Reference proteome</keyword>